<evidence type="ECO:0000313" key="2">
    <source>
        <dbReference type="Proteomes" id="UP000007886"/>
    </source>
</evidence>
<gene>
    <name evidence="1" type="ORF">S23_38180</name>
</gene>
<dbReference type="AlphaFoldDB" id="A0AAI8MFJ4"/>
<protein>
    <submittedName>
        <fullName evidence="1">Uncharacterized protein</fullName>
    </submittedName>
</protein>
<keyword evidence="2" id="KW-1185">Reference proteome</keyword>
<dbReference type="EMBL" id="AP012279">
    <property type="protein sequence ID" value="BAL77013.1"/>
    <property type="molecule type" value="Genomic_DNA"/>
</dbReference>
<accession>A0AAI8MFJ4</accession>
<sequence length="120" mass="13549">MQQSFDRFVQPSNCPKLPQAEALPVSLAKPQVSLNQTGCGHHEIIPDRAITLVQSDYDNKARRRLPTPNDDPARVYCATREATACHAKGYRDGRNPEDLMNLFDSDVLPRLCKRSSHFQD</sequence>
<name>A0AAI8MFJ4_9BRAD</name>
<dbReference type="KEGG" id="brs:S23_38180"/>
<reference evidence="1 2" key="1">
    <citation type="journal article" date="2012" name="Microbes Environ.">
        <title>Complete genome sequence of Bradyrhizobium sp. S23321: insights into symbiosis evolution in soil oligotrophs.</title>
        <authorList>
            <person name="Okubo T."/>
            <person name="Tsukui T."/>
            <person name="Maita H."/>
            <person name="Okamoto S."/>
            <person name="Oshima K."/>
            <person name="Fujisawa T."/>
            <person name="Saito A."/>
            <person name="Futamata H."/>
            <person name="Hattori R."/>
            <person name="Shimomura Y."/>
            <person name="Haruta S."/>
            <person name="Morimoto S."/>
            <person name="Wang Y."/>
            <person name="Sakai Y."/>
            <person name="Hattori M."/>
            <person name="Aizawa S."/>
            <person name="Nagashima K.V.P."/>
            <person name="Masuda S."/>
            <person name="Hattori T."/>
            <person name="Yamashita A."/>
            <person name="Bao Z."/>
            <person name="Hayatsu M."/>
            <person name="Kajiya-Kanegae H."/>
            <person name="Yoshinaga I."/>
            <person name="Sakamoto K."/>
            <person name="Toyota K."/>
            <person name="Nakao M."/>
            <person name="Kohara M."/>
            <person name="Anda M."/>
            <person name="Niwa R."/>
            <person name="Jung-Hwan P."/>
            <person name="Sameshima-Saito R."/>
            <person name="Tokuda S."/>
            <person name="Yamamoto S."/>
            <person name="Yamamoto S."/>
            <person name="Yokoyama T."/>
            <person name="Akutsu T."/>
            <person name="Nakamura Y."/>
            <person name="Nakahira-Yanaka Y."/>
            <person name="Takada Hoshino Y."/>
            <person name="Hirakawa H."/>
            <person name="Mitsui H."/>
            <person name="Terasawa K."/>
            <person name="Itakura M."/>
            <person name="Sato S."/>
            <person name="Ikeda-Ohtsubo W."/>
            <person name="Sakakura N."/>
            <person name="Kaminuma E."/>
            <person name="Minamisawa K."/>
        </authorList>
    </citation>
    <scope>NUCLEOTIDE SEQUENCE [LARGE SCALE GENOMIC DNA]</scope>
    <source>
        <strain evidence="1 2">S23321</strain>
    </source>
</reference>
<organism evidence="1 2">
    <name type="scientific">Bradyrhizobium cosmicum</name>
    <dbReference type="NCBI Taxonomy" id="1404864"/>
    <lineage>
        <taxon>Bacteria</taxon>
        <taxon>Pseudomonadati</taxon>
        <taxon>Pseudomonadota</taxon>
        <taxon>Alphaproteobacteria</taxon>
        <taxon>Hyphomicrobiales</taxon>
        <taxon>Nitrobacteraceae</taxon>
        <taxon>Bradyrhizobium</taxon>
    </lineage>
</organism>
<dbReference type="Proteomes" id="UP000007886">
    <property type="component" value="Chromosome"/>
</dbReference>
<proteinExistence type="predicted"/>
<evidence type="ECO:0000313" key="1">
    <source>
        <dbReference type="EMBL" id="BAL77013.1"/>
    </source>
</evidence>